<evidence type="ECO:0000256" key="12">
    <source>
        <dbReference type="ARBA" id="ARBA00023136"/>
    </source>
</evidence>
<evidence type="ECO:0000256" key="4">
    <source>
        <dbReference type="ARBA" id="ARBA00022692"/>
    </source>
</evidence>
<organism evidence="17 18">
    <name type="scientific">Boletus reticuloceps</name>
    <dbReference type="NCBI Taxonomy" id="495285"/>
    <lineage>
        <taxon>Eukaryota</taxon>
        <taxon>Fungi</taxon>
        <taxon>Dikarya</taxon>
        <taxon>Basidiomycota</taxon>
        <taxon>Agaricomycotina</taxon>
        <taxon>Agaricomycetes</taxon>
        <taxon>Agaricomycetidae</taxon>
        <taxon>Boletales</taxon>
        <taxon>Boletineae</taxon>
        <taxon>Boletaceae</taxon>
        <taxon>Boletoideae</taxon>
        <taxon>Boletus</taxon>
    </lineage>
</organism>
<dbReference type="InterPro" id="IPR036908">
    <property type="entry name" value="RlpA-like_sf"/>
</dbReference>
<proteinExistence type="inferred from homology"/>
<accession>A0A8I2YRM6</accession>
<dbReference type="InterPro" id="IPR001757">
    <property type="entry name" value="P_typ_ATPase"/>
</dbReference>
<dbReference type="InterPro" id="IPR008250">
    <property type="entry name" value="ATPase_P-typ_transduc_dom_A_sf"/>
</dbReference>
<dbReference type="Pfam" id="PF00689">
    <property type="entry name" value="Cation_ATPase_C"/>
    <property type="match status" value="1"/>
</dbReference>
<evidence type="ECO:0000256" key="11">
    <source>
        <dbReference type="ARBA" id="ARBA00023065"/>
    </source>
</evidence>
<dbReference type="PROSITE" id="PS00154">
    <property type="entry name" value="ATPASE_E1_E2"/>
    <property type="match status" value="1"/>
</dbReference>
<keyword evidence="4 14" id="KW-0812">Transmembrane</keyword>
<dbReference type="PRINTS" id="PR00119">
    <property type="entry name" value="CATATPASE"/>
</dbReference>
<evidence type="ECO:0000256" key="3">
    <source>
        <dbReference type="ARBA" id="ARBA00022568"/>
    </source>
</evidence>
<evidence type="ECO:0000256" key="10">
    <source>
        <dbReference type="ARBA" id="ARBA00022989"/>
    </source>
</evidence>
<dbReference type="SUPFAM" id="SSF81660">
    <property type="entry name" value="Metal cation-transporting ATPase, ATP-binding domain N"/>
    <property type="match status" value="1"/>
</dbReference>
<dbReference type="InterPro" id="IPR036412">
    <property type="entry name" value="HAD-like_sf"/>
</dbReference>
<dbReference type="InterPro" id="IPR059000">
    <property type="entry name" value="ATPase_P-type_domA"/>
</dbReference>
<dbReference type="CDD" id="cd02083">
    <property type="entry name" value="P-type_ATPase_SERCA"/>
    <property type="match status" value="1"/>
</dbReference>
<dbReference type="PANTHER" id="PTHR42861">
    <property type="entry name" value="CALCIUM-TRANSPORTING ATPASE"/>
    <property type="match status" value="1"/>
</dbReference>
<comment type="catalytic activity">
    <reaction evidence="14">
        <text>Ca(2+)(in) + ATP + H2O = Ca(2+)(out) + ADP + phosphate + H(+)</text>
        <dbReference type="Rhea" id="RHEA:18105"/>
        <dbReference type="ChEBI" id="CHEBI:15377"/>
        <dbReference type="ChEBI" id="CHEBI:15378"/>
        <dbReference type="ChEBI" id="CHEBI:29108"/>
        <dbReference type="ChEBI" id="CHEBI:30616"/>
        <dbReference type="ChEBI" id="CHEBI:43474"/>
        <dbReference type="ChEBI" id="CHEBI:456216"/>
        <dbReference type="EC" id="7.2.2.10"/>
    </reaction>
</comment>
<feature type="compositionally biased region" description="Pro residues" evidence="15">
    <location>
        <begin position="1193"/>
        <end position="1205"/>
    </location>
</feature>
<feature type="transmembrane region" description="Helical" evidence="14">
    <location>
        <begin position="1015"/>
        <end position="1038"/>
    </location>
</feature>
<evidence type="ECO:0000256" key="13">
    <source>
        <dbReference type="ARBA" id="ARBA00038148"/>
    </source>
</evidence>
<dbReference type="InterPro" id="IPR023214">
    <property type="entry name" value="HAD_sf"/>
</dbReference>
<dbReference type="FunFam" id="2.70.150.10:FF:000014">
    <property type="entry name" value="Calcium-transporting ATPase, putative"/>
    <property type="match status" value="1"/>
</dbReference>
<name>A0A8I2YRM6_9AGAM</name>
<feature type="compositionally biased region" description="Pro residues" evidence="15">
    <location>
        <begin position="1165"/>
        <end position="1182"/>
    </location>
</feature>
<reference evidence="17" key="1">
    <citation type="submission" date="2021-03" db="EMBL/GenBank/DDBJ databases">
        <title>Evolutionary innovations through gain and loss of genes in the ectomycorrhizal Boletales.</title>
        <authorList>
            <person name="Wu G."/>
            <person name="Miyauchi S."/>
            <person name="Morin E."/>
            <person name="Yang Z.-L."/>
            <person name="Xu J."/>
            <person name="Martin F.M."/>
        </authorList>
    </citation>
    <scope>NUCLEOTIDE SEQUENCE</scope>
    <source>
        <strain evidence="17">BR01</strain>
    </source>
</reference>
<dbReference type="CDD" id="cd22191">
    <property type="entry name" value="DPBB_RlpA_EXP_N-like"/>
    <property type="match status" value="1"/>
</dbReference>
<evidence type="ECO:0000256" key="2">
    <source>
        <dbReference type="ARBA" id="ARBA00022448"/>
    </source>
</evidence>
<dbReference type="Pfam" id="PF13246">
    <property type="entry name" value="Cation_ATPase"/>
    <property type="match status" value="1"/>
</dbReference>
<dbReference type="FunFam" id="1.20.1110.10:FF:000027">
    <property type="entry name" value="Calcium-transporting ATPase, putative"/>
    <property type="match status" value="1"/>
</dbReference>
<dbReference type="Gene3D" id="3.40.1110.10">
    <property type="entry name" value="Calcium-transporting ATPase, cytoplasmic domain N"/>
    <property type="match status" value="1"/>
</dbReference>
<comment type="subcellular location">
    <subcellularLocation>
        <location evidence="1 14">Membrane</location>
        <topology evidence="1 14">Multi-pass membrane protein</topology>
    </subcellularLocation>
</comment>
<dbReference type="NCBIfam" id="TIGR01116">
    <property type="entry name" value="ATPase-IIA1_Ca"/>
    <property type="match status" value="1"/>
</dbReference>
<feature type="transmembrane region" description="Helical" evidence="14">
    <location>
        <begin position="292"/>
        <end position="320"/>
    </location>
</feature>
<evidence type="ECO:0000259" key="16">
    <source>
        <dbReference type="SMART" id="SM00831"/>
    </source>
</evidence>
<dbReference type="InterPro" id="IPR005782">
    <property type="entry name" value="P-type_ATPase_IIA"/>
</dbReference>
<comment type="function">
    <text evidence="14">Catalyzes the hydrolysis of ATP coupled with the transport of calcium.</text>
</comment>
<dbReference type="SFLD" id="SFLDF00027">
    <property type="entry name" value="p-type_atpase"/>
    <property type="match status" value="1"/>
</dbReference>
<evidence type="ECO:0000256" key="9">
    <source>
        <dbReference type="ARBA" id="ARBA00022967"/>
    </source>
</evidence>
<evidence type="ECO:0000313" key="17">
    <source>
        <dbReference type="EMBL" id="KAG6376187.1"/>
    </source>
</evidence>
<feature type="region of interest" description="Disordered" evidence="15">
    <location>
        <begin position="1158"/>
        <end position="1247"/>
    </location>
</feature>
<keyword evidence="18" id="KW-1185">Reference proteome</keyword>
<dbReference type="SUPFAM" id="SSF50685">
    <property type="entry name" value="Barwin-like endoglucanases"/>
    <property type="match status" value="1"/>
</dbReference>
<comment type="similarity">
    <text evidence="13 14">Belongs to the cation transport ATPase (P-type) (TC 3.A.3) family.</text>
</comment>
<evidence type="ECO:0000256" key="5">
    <source>
        <dbReference type="ARBA" id="ARBA00022741"/>
    </source>
</evidence>
<dbReference type="NCBIfam" id="TIGR01494">
    <property type="entry name" value="ATPase_P-type"/>
    <property type="match status" value="3"/>
</dbReference>
<evidence type="ECO:0000256" key="15">
    <source>
        <dbReference type="SAM" id="MobiDB-lite"/>
    </source>
</evidence>
<dbReference type="Pfam" id="PF00122">
    <property type="entry name" value="E1-E2_ATPase"/>
    <property type="match status" value="1"/>
</dbReference>
<keyword evidence="2 14" id="KW-0813">Transport</keyword>
<dbReference type="GO" id="GO:0005388">
    <property type="term" value="F:P-type calcium transporter activity"/>
    <property type="evidence" value="ECO:0007669"/>
    <property type="project" value="UniProtKB-EC"/>
</dbReference>
<dbReference type="EC" id="7.2.2.10" evidence="14"/>
<dbReference type="Gene3D" id="1.20.1110.10">
    <property type="entry name" value="Calcium-transporting ATPase, transmembrane domain"/>
    <property type="match status" value="1"/>
</dbReference>
<dbReference type="FunFam" id="3.40.50.1000:FF:000001">
    <property type="entry name" value="Phospholipid-transporting ATPase IC"/>
    <property type="match status" value="1"/>
</dbReference>
<dbReference type="InterPro" id="IPR004014">
    <property type="entry name" value="ATPase_P-typ_cation-transptr_N"/>
</dbReference>
<evidence type="ECO:0000256" key="1">
    <source>
        <dbReference type="ARBA" id="ARBA00004141"/>
    </source>
</evidence>
<keyword evidence="3 14" id="KW-0109">Calcium transport</keyword>
<dbReference type="Pfam" id="PF08282">
    <property type="entry name" value="Hydrolase_3"/>
    <property type="match status" value="1"/>
</dbReference>
<feature type="transmembrane region" description="Helical" evidence="14">
    <location>
        <begin position="86"/>
        <end position="109"/>
    </location>
</feature>
<keyword evidence="7 14" id="KW-0067">ATP-binding</keyword>
<dbReference type="EMBL" id="JAGFBS010000012">
    <property type="protein sequence ID" value="KAG6376187.1"/>
    <property type="molecule type" value="Genomic_DNA"/>
</dbReference>
<evidence type="ECO:0000313" key="18">
    <source>
        <dbReference type="Proteomes" id="UP000683000"/>
    </source>
</evidence>
<keyword evidence="6 14" id="KW-0106">Calcium</keyword>
<dbReference type="SUPFAM" id="SSF56784">
    <property type="entry name" value="HAD-like"/>
    <property type="match status" value="1"/>
</dbReference>
<gene>
    <name evidence="17" type="ORF">JVT61DRAFT_2162</name>
</gene>
<dbReference type="InterPro" id="IPR006068">
    <property type="entry name" value="ATPase_P-typ_cation-transptr_C"/>
</dbReference>
<evidence type="ECO:0000256" key="6">
    <source>
        <dbReference type="ARBA" id="ARBA00022837"/>
    </source>
</evidence>
<dbReference type="PRINTS" id="PR00120">
    <property type="entry name" value="HATPASE"/>
</dbReference>
<dbReference type="Gene3D" id="3.40.50.1000">
    <property type="entry name" value="HAD superfamily/HAD-like"/>
    <property type="match status" value="1"/>
</dbReference>
<dbReference type="AlphaFoldDB" id="A0A8I2YRM6"/>
<dbReference type="Proteomes" id="UP000683000">
    <property type="component" value="Unassembled WGS sequence"/>
</dbReference>
<feature type="transmembrane region" description="Helical" evidence="14">
    <location>
        <begin position="63"/>
        <end position="80"/>
    </location>
</feature>
<dbReference type="FunFam" id="1.20.1110.10:FF:000037">
    <property type="entry name" value="Calcium-transporting ATPase, putative"/>
    <property type="match status" value="1"/>
</dbReference>
<evidence type="ECO:0000256" key="8">
    <source>
        <dbReference type="ARBA" id="ARBA00022842"/>
    </source>
</evidence>
<feature type="transmembrane region" description="Helical" evidence="14">
    <location>
        <begin position="918"/>
        <end position="945"/>
    </location>
</feature>
<dbReference type="SMART" id="SM00831">
    <property type="entry name" value="Cation_ATPase_N"/>
    <property type="match status" value="1"/>
</dbReference>
<dbReference type="Gene3D" id="2.70.150.10">
    <property type="entry name" value="Calcium-transporting ATPase, cytoplasmic transduction domain A"/>
    <property type="match status" value="1"/>
</dbReference>
<dbReference type="Pfam" id="PF00690">
    <property type="entry name" value="Cation_ATPase_N"/>
    <property type="match status" value="1"/>
</dbReference>
<dbReference type="Gene3D" id="2.40.40.10">
    <property type="entry name" value="RlpA-like domain"/>
    <property type="match status" value="1"/>
</dbReference>
<feature type="domain" description="Cation-transporting P-type ATPase N-terminal" evidence="16">
    <location>
        <begin position="6"/>
        <end position="79"/>
    </location>
</feature>
<dbReference type="SFLD" id="SFLDS00003">
    <property type="entry name" value="Haloacid_Dehalogenase"/>
    <property type="match status" value="1"/>
</dbReference>
<keyword evidence="11 14" id="KW-0406">Ion transport</keyword>
<dbReference type="GO" id="GO:0016020">
    <property type="term" value="C:membrane"/>
    <property type="evidence" value="ECO:0007669"/>
    <property type="project" value="UniProtKB-SubCell"/>
</dbReference>
<keyword evidence="5 14" id="KW-0547">Nucleotide-binding</keyword>
<dbReference type="InterPro" id="IPR023298">
    <property type="entry name" value="ATPase_P-typ_TM_dom_sf"/>
</dbReference>
<evidence type="ECO:0000256" key="14">
    <source>
        <dbReference type="RuleBase" id="RU361146"/>
    </source>
</evidence>
<dbReference type="SUPFAM" id="SSF81665">
    <property type="entry name" value="Calcium ATPase, transmembrane domain M"/>
    <property type="match status" value="1"/>
</dbReference>
<dbReference type="SFLD" id="SFLDG00002">
    <property type="entry name" value="C1.7:_P-type_atpase_like"/>
    <property type="match status" value="1"/>
</dbReference>
<dbReference type="SUPFAM" id="SSF81653">
    <property type="entry name" value="Calcium ATPase, transduction domain A"/>
    <property type="match status" value="1"/>
</dbReference>
<protein>
    <recommendedName>
        <fullName evidence="14">Calcium-transporting ATPase</fullName>
        <ecNumber evidence="14">7.2.2.10</ecNumber>
    </recommendedName>
</protein>
<keyword evidence="9" id="KW-1278">Translocase</keyword>
<dbReference type="InterPro" id="IPR018303">
    <property type="entry name" value="ATPase_P-typ_P_site"/>
</dbReference>
<comment type="caution">
    <text evidence="14">Lacks conserved residue(s) required for the propagation of feature annotation.</text>
</comment>
<keyword evidence="12 14" id="KW-0472">Membrane</keyword>
<dbReference type="InterPro" id="IPR023299">
    <property type="entry name" value="ATPase_P-typ_cyto_dom_N"/>
</dbReference>
<keyword evidence="8" id="KW-0460">Magnesium</keyword>
<feature type="transmembrane region" description="Helical" evidence="14">
    <location>
        <begin position="819"/>
        <end position="843"/>
    </location>
</feature>
<sequence>MTLLDTPWTLIPSQILEHFSVDPAVGLSDKQPLITPYSTAEMLPEEAPTPLWQLILDQFKDQLVLILLASAVVSFLLALLEDSATPLGAFVEPAVILLILVANAVVGVVQETNAEKAIDALKEYSPDEASVFRSGGFARIHASNLVPGDIISVAVGDKVPADCRLLSISSSSFRVDQALLTGESASVNKSIDVVPDSDAVQQDMSNMLFSGTTIVNGTARAIVTFTGRKTAIGHIHHSISQQISEKTPLKRKLDDFGDMLAKVISVICVLVWLVNFRHFWDPSHHGALKGAIYYFKIAVALAVAAIPEGLAAVITACLALGTKKMAQKNAIVRNLPSVETLGCTNVICSDKTGTLTTNQMSVSKFLVIDAQTESPKEYQVGGSTYSPHGAVQSSGSKNSGLGLDPIRRLAEICAVCNDAKIIYQAEKDVYSNVGEPTEAALKVLGEKLGCPDAEITKSLPSMTRAIRASAVSEYYERSIPRLLTFEFSRDRKMMSVLVRLNGLGALFVKGAPESVLERCTSVMVHGKIIPMTSDLRNTILAQISGYASKGLRTLAMAYVDVKDTDATHYLSQNTQDYARFEQNLVFVSLVGMRDPPRPEARLAVANCRAAGIRVICITGDNKGTAEAICRQIGIFRKSYTGRELDALSHEEKEQAVLRASLFSRTEPGHKSQLVDLLQGLGLVVAMTGDGVNDAPALKKADIGVAMGSGTDVAKLAADMVLADSNFATIEQAVEEGRLIYNNTKQFIRYLISSNIGEVVSIFLTVLLGMPEALIPVQLLWVNLVTDSLPATALGFNPADHSIMRVPPRNAREPLVGKWLFFRYMVIGIYVGCATVFGYAWWFVYYTGGPQITFYQLTHFHQCASMFPEVGCEMFTNEMARHATTMSLSVLVTVEMFNAMNSLSENESLLRLPIWKNPYLVAAIALSMALHFGILYIPFFTSLFAITPLNWAEWKAVLYLSAPVLLIDEVLKFITRLKEHHDGCTPHPHKRPLSFACLVFCPALRPSHSFTLNSTVIMRLFANIVLALSVAISFIAPSLGHAHQVRRHHVYRQDDLARRDPGEINLYKRFDNARFTYYDVGLGACGNTNQPSDFVVALDIAQFNGGQFCFQMITITIGPLTAQAQIVDECPGCPPNGLDFSSGLFQFFGPLGTGVLTGTWNFGSGSPPPSPSPSPSPPPPPPTTSADIPTTTWIPPPTTTSQPPPTTTTSAPSTSSSSSTVVSSNSTSSVPTQTTTNTVAETAGAVPGGNSSVLFEVNLSILDIGQFLNACRGW</sequence>
<feature type="compositionally biased region" description="Low complexity" evidence="15">
    <location>
        <begin position="1206"/>
        <end position="1239"/>
    </location>
</feature>
<evidence type="ECO:0000256" key="7">
    <source>
        <dbReference type="ARBA" id="ARBA00022840"/>
    </source>
</evidence>
<keyword evidence="10 14" id="KW-1133">Transmembrane helix</keyword>
<dbReference type="OrthoDB" id="3352408at2759"/>
<feature type="transmembrane region" description="Helical" evidence="14">
    <location>
        <begin position="259"/>
        <end position="280"/>
    </location>
</feature>
<dbReference type="GO" id="GO:0005524">
    <property type="term" value="F:ATP binding"/>
    <property type="evidence" value="ECO:0007669"/>
    <property type="project" value="UniProtKB-KW"/>
</dbReference>
<feature type="transmembrane region" description="Helical" evidence="14">
    <location>
        <begin position="746"/>
        <end position="767"/>
    </location>
</feature>
<dbReference type="GO" id="GO:0016887">
    <property type="term" value="F:ATP hydrolysis activity"/>
    <property type="evidence" value="ECO:0007669"/>
    <property type="project" value="InterPro"/>
</dbReference>
<comment type="caution">
    <text evidence="17">The sequence shown here is derived from an EMBL/GenBank/DDBJ whole genome shotgun (WGS) entry which is preliminary data.</text>
</comment>
<dbReference type="InterPro" id="IPR044492">
    <property type="entry name" value="P_typ_ATPase_HD_dom"/>
</dbReference>
<dbReference type="FunFam" id="3.40.1110.10:FF:000003">
    <property type="entry name" value="Calcium-transporting ATPase"/>
    <property type="match status" value="1"/>
</dbReference>